<evidence type="ECO:0000313" key="3">
    <source>
        <dbReference type="EMBL" id="EYE87130.1"/>
    </source>
</evidence>
<comment type="function">
    <text evidence="1">Involved in the transposition of the insertion sequence.</text>
</comment>
<dbReference type="Pfam" id="PF13333">
    <property type="entry name" value="rve_2"/>
    <property type="match status" value="1"/>
</dbReference>
<sequence length="262" mass="30988">MCRVLNIPRSLVYYKKKTRVYNTKLENAVISIFRESKNNYSSRKIKIELKKQNIIASRRKIRQIMDKYRLVSNYTVKQYKVHKASCNEEKVDNIVNRDFDNRSDLEIVVSDLTYVNVAGKWHYICLLINLFNREIVGYSAGPKKDAELVYEAFMSTNINLSKVKIFHTDRGNEFKNKIIDEVLEAFKIQRSLSKKGCPYDNAVDEAGYKIIKTEFAFNKIFKNLEELKKELRSYVLWYNNKRIHGSLNYMTPVEYRLAKMTE</sequence>
<dbReference type="PANTHER" id="PTHR46889">
    <property type="entry name" value="TRANSPOSASE INSF FOR INSERTION SEQUENCE IS3B-RELATED"/>
    <property type="match status" value="1"/>
</dbReference>
<dbReference type="PROSITE" id="PS50994">
    <property type="entry name" value="INTEGRASE"/>
    <property type="match status" value="1"/>
</dbReference>
<dbReference type="GO" id="GO:0003676">
    <property type="term" value="F:nucleic acid binding"/>
    <property type="evidence" value="ECO:0007669"/>
    <property type="project" value="InterPro"/>
</dbReference>
<name>A0A017RTC2_9CLOT</name>
<evidence type="ECO:0000313" key="4">
    <source>
        <dbReference type="Proteomes" id="UP000019681"/>
    </source>
</evidence>
<dbReference type="Pfam" id="PF00665">
    <property type="entry name" value="rve"/>
    <property type="match status" value="1"/>
</dbReference>
<dbReference type="NCBIfam" id="NF033516">
    <property type="entry name" value="transpos_IS3"/>
    <property type="match status" value="1"/>
</dbReference>
<dbReference type="InterPro" id="IPR001584">
    <property type="entry name" value="Integrase_cat-core"/>
</dbReference>
<dbReference type="InterPro" id="IPR012337">
    <property type="entry name" value="RNaseH-like_sf"/>
</dbReference>
<dbReference type="Pfam" id="PF13276">
    <property type="entry name" value="HTH_21"/>
    <property type="match status" value="1"/>
</dbReference>
<dbReference type="InterPro" id="IPR048020">
    <property type="entry name" value="Transpos_IS3"/>
</dbReference>
<dbReference type="SUPFAM" id="SSF53098">
    <property type="entry name" value="Ribonuclease H-like"/>
    <property type="match status" value="1"/>
</dbReference>
<evidence type="ECO:0000256" key="1">
    <source>
        <dbReference type="ARBA" id="ARBA00002286"/>
    </source>
</evidence>
<comment type="caution">
    <text evidence="3">The sequence shown here is derived from an EMBL/GenBank/DDBJ whole genome shotgun (WGS) entry which is preliminary data.</text>
</comment>
<dbReference type="AlphaFoldDB" id="A0A017RTC2"/>
<dbReference type="Proteomes" id="UP000019681">
    <property type="component" value="Unassembled WGS sequence"/>
</dbReference>
<dbReference type="InterPro" id="IPR050900">
    <property type="entry name" value="Transposase_IS3/IS150/IS904"/>
</dbReference>
<evidence type="ECO:0000259" key="2">
    <source>
        <dbReference type="PROSITE" id="PS50994"/>
    </source>
</evidence>
<dbReference type="GO" id="GO:0015074">
    <property type="term" value="P:DNA integration"/>
    <property type="evidence" value="ECO:0007669"/>
    <property type="project" value="InterPro"/>
</dbReference>
<dbReference type="InterPro" id="IPR036397">
    <property type="entry name" value="RNaseH_sf"/>
</dbReference>
<protein>
    <recommendedName>
        <fullName evidence="2">Integrase catalytic domain-containing protein</fullName>
    </recommendedName>
</protein>
<gene>
    <name evidence="3" type="ORF">Q428_15115</name>
</gene>
<proteinExistence type="predicted"/>
<dbReference type="EMBL" id="AZQP01000133">
    <property type="protein sequence ID" value="EYE87130.1"/>
    <property type="molecule type" value="Genomic_DNA"/>
</dbReference>
<dbReference type="Gene3D" id="3.30.420.10">
    <property type="entry name" value="Ribonuclease H-like superfamily/Ribonuclease H"/>
    <property type="match status" value="1"/>
</dbReference>
<accession>A0A017RTC2</accession>
<keyword evidence="4" id="KW-1185">Reference proteome</keyword>
<feature type="domain" description="Integrase catalytic" evidence="2">
    <location>
        <begin position="99"/>
        <end position="260"/>
    </location>
</feature>
<organism evidence="3 4">
    <name type="scientific">Fervidicella metallireducens AeB</name>
    <dbReference type="NCBI Taxonomy" id="1403537"/>
    <lineage>
        <taxon>Bacteria</taxon>
        <taxon>Bacillati</taxon>
        <taxon>Bacillota</taxon>
        <taxon>Clostridia</taxon>
        <taxon>Eubacteriales</taxon>
        <taxon>Clostridiaceae</taxon>
        <taxon>Fervidicella</taxon>
    </lineage>
</organism>
<dbReference type="PANTHER" id="PTHR46889:SF5">
    <property type="entry name" value="INTEGRASE PROTEIN"/>
    <property type="match status" value="1"/>
</dbReference>
<reference evidence="3 4" key="1">
    <citation type="journal article" date="2014" name="Genome Announc.">
        <title>Draft Genome Sequence of Fervidicella metallireducens Strain AeBT, an Iron-Reducing Thermoanaerobe from the Great Artesian Basin.</title>
        <authorList>
            <person name="Patel B.K."/>
        </authorList>
    </citation>
    <scope>NUCLEOTIDE SEQUENCE [LARGE SCALE GENOMIC DNA]</scope>
    <source>
        <strain evidence="3 4">AeB</strain>
    </source>
</reference>
<dbReference type="InterPro" id="IPR025948">
    <property type="entry name" value="HTH-like_dom"/>
</dbReference>